<sequence length="438" mass="46617">MSFLPQSGILHSNENFDAADTMTGADAIAPDETNTLASAVSEINADEAAINTGNDQIDAAAVAADGLETIAEQVAEANEGEGIDENTAEIIETSVETLLKVARIGVTYKQLGIPSSESFKTRSNRAALGRATVEALEVSAKKIWQSIVDAIKKSIEWVRNFFNKIFGAAERLEARAKKLKESTTRLSGQAEESTLENDSLYNAVRINGNPVSISDLQGLAGEGKKLFEAQKKFTDAFGKMTDLSTVTPIMPAPGEYGLKPADSGTMKRVTAESDVKVFVTSRFPGETVVYLAVPGAGGGDDAKAAAEAANKIKAGSVSLSEKKEEGKTLKVLGVDEIRGFAEAIEKFAGEVSEYKRNLTEINNNKSKFIAKLEKFASGAAREAGDSKGDAGKKAKASATMFRKLMDEPAASFASHSIRGMSSALQYAELSARQYETKE</sequence>
<dbReference type="KEGG" id="vg:26634641"/>
<reference evidence="1 2" key="1">
    <citation type="submission" date="2015-07" db="EMBL/GenBank/DDBJ databases">
        <title>Two Asian jumbo phage RSL2 and RSF1 infecting the phytopathogen Ralstonia solanacearum share common features related to the phi-KZ-like phages.</title>
        <authorList>
            <person name="Kawasaki T."/>
            <person name="Fujie M."/>
            <person name="Chatchawankanphanich O."/>
            <person name="Ogata H."/>
            <person name="Yamada T."/>
        </authorList>
    </citation>
    <scope>NUCLEOTIDE SEQUENCE [LARGE SCALE GENOMIC DNA]</scope>
    <source>
        <strain evidence="1 2">RSF1</strain>
    </source>
</reference>
<name>A0A0K2QQW4_9CAUD</name>
<evidence type="ECO:0000313" key="1">
    <source>
        <dbReference type="EMBL" id="BAS04972.1"/>
    </source>
</evidence>
<dbReference type="Pfam" id="PF12699">
    <property type="entry name" value="phiKZ_IP"/>
    <property type="match status" value="1"/>
</dbReference>
<keyword evidence="2" id="KW-1185">Reference proteome</keyword>
<dbReference type="EMBL" id="AP014927">
    <property type="protein sequence ID" value="BAS04972.1"/>
    <property type="molecule type" value="Genomic_DNA"/>
</dbReference>
<dbReference type="OrthoDB" id="29685at10239"/>
<dbReference type="Proteomes" id="UP000202583">
    <property type="component" value="Segment"/>
</dbReference>
<accession>A0A0K2QQW4</accession>
<proteinExistence type="predicted"/>
<dbReference type="InterPro" id="IPR024413">
    <property type="entry name" value="Phage_phiKZ_Orf92_int-head"/>
</dbReference>
<protein>
    <submittedName>
        <fullName evidence="1">Uncharacterized protein</fullName>
    </submittedName>
</protein>
<evidence type="ECO:0000313" key="2">
    <source>
        <dbReference type="Proteomes" id="UP000202583"/>
    </source>
</evidence>
<dbReference type="GeneID" id="26634641"/>
<organism evidence="1 2">
    <name type="scientific">Ralstonia phage RSF1</name>
    <dbReference type="NCBI Taxonomy" id="1689679"/>
    <lineage>
        <taxon>Viruses</taxon>
        <taxon>Duplodnaviria</taxon>
        <taxon>Heunggongvirae</taxon>
        <taxon>Uroviricota</taxon>
        <taxon>Caudoviricetes</taxon>
        <taxon>Chimalliviridae</taxon>
        <taxon>Chiangmaivirus</taxon>
        <taxon>Chiangmaivirus RSF1</taxon>
    </lineage>
</organism>
<dbReference type="RefSeq" id="YP_009207984.1">
    <property type="nucleotide sequence ID" value="NC_028899.1"/>
</dbReference>